<feature type="domain" description="Isochorismatase-like" evidence="1">
    <location>
        <begin position="17"/>
        <end position="162"/>
    </location>
</feature>
<dbReference type="InterPro" id="IPR000868">
    <property type="entry name" value="Isochorismatase-like_dom"/>
</dbReference>
<dbReference type="InterPro" id="IPR050993">
    <property type="entry name" value="Isochorismatase_domain"/>
</dbReference>
<sequence>MPHVPSPLRLAAKRSSLLIIDLQEKLVPVIPSGEAVVEQTLRLIEAANLLEVPHAATVQYPRGLGGLVPAIAERVAPPEEKTAFSAAVCREAIDTWATQSRDQIVIVGIETHVCVLQTVLDLLAEGFRVYVVTEAVASRHGRDHETAIERMVNSGATMITAESVMFEWLETSKHPQFKAISQLVKKRR</sequence>
<name>A0A5C6E3H8_9BACT</name>
<proteinExistence type="predicted"/>
<protein>
    <submittedName>
        <fullName evidence="2">Nicotinamidase/pyrazinamidase</fullName>
    </submittedName>
</protein>
<dbReference type="Proteomes" id="UP000319143">
    <property type="component" value="Unassembled WGS sequence"/>
</dbReference>
<keyword evidence="3" id="KW-1185">Reference proteome</keyword>
<dbReference type="OrthoDB" id="9789777at2"/>
<dbReference type="PANTHER" id="PTHR14119:SF3">
    <property type="entry name" value="ISOCHORISMATASE DOMAIN-CONTAINING PROTEIN 2"/>
    <property type="match status" value="1"/>
</dbReference>
<reference evidence="2 3" key="1">
    <citation type="submission" date="2019-02" db="EMBL/GenBank/DDBJ databases">
        <title>Deep-cultivation of Planctomycetes and their phenomic and genomic characterization uncovers novel biology.</title>
        <authorList>
            <person name="Wiegand S."/>
            <person name="Jogler M."/>
            <person name="Boedeker C."/>
            <person name="Pinto D."/>
            <person name="Vollmers J."/>
            <person name="Rivas-Marin E."/>
            <person name="Kohn T."/>
            <person name="Peeters S.H."/>
            <person name="Heuer A."/>
            <person name="Rast P."/>
            <person name="Oberbeckmann S."/>
            <person name="Bunk B."/>
            <person name="Jeske O."/>
            <person name="Meyerdierks A."/>
            <person name="Storesund J.E."/>
            <person name="Kallscheuer N."/>
            <person name="Luecker S."/>
            <person name="Lage O.M."/>
            <person name="Pohl T."/>
            <person name="Merkel B.J."/>
            <person name="Hornburger P."/>
            <person name="Mueller R.-W."/>
            <person name="Bruemmer F."/>
            <person name="Labrenz M."/>
            <person name="Spormann A.M."/>
            <person name="Op Den Camp H."/>
            <person name="Overmann J."/>
            <person name="Amann R."/>
            <person name="Jetten M.S.M."/>
            <person name="Mascher T."/>
            <person name="Medema M.H."/>
            <person name="Devos D.P."/>
            <person name="Kaster A.-K."/>
            <person name="Ovreas L."/>
            <person name="Rohde M."/>
            <person name="Galperin M.Y."/>
            <person name="Jogler C."/>
        </authorList>
    </citation>
    <scope>NUCLEOTIDE SEQUENCE [LARGE SCALE GENOMIC DNA]</scope>
    <source>
        <strain evidence="2 3">Poly41</strain>
    </source>
</reference>
<evidence type="ECO:0000259" key="1">
    <source>
        <dbReference type="Pfam" id="PF00857"/>
    </source>
</evidence>
<gene>
    <name evidence="2" type="ORF">Poly41_00410</name>
</gene>
<evidence type="ECO:0000313" key="3">
    <source>
        <dbReference type="Proteomes" id="UP000319143"/>
    </source>
</evidence>
<dbReference type="PANTHER" id="PTHR14119">
    <property type="entry name" value="HYDROLASE"/>
    <property type="match status" value="1"/>
</dbReference>
<dbReference type="AlphaFoldDB" id="A0A5C6E3H8"/>
<dbReference type="EMBL" id="SJPV01000001">
    <property type="protein sequence ID" value="TWU41749.1"/>
    <property type="molecule type" value="Genomic_DNA"/>
</dbReference>
<dbReference type="RefSeq" id="WP_146523929.1">
    <property type="nucleotide sequence ID" value="NZ_SJPV01000001.1"/>
</dbReference>
<dbReference type="InterPro" id="IPR036380">
    <property type="entry name" value="Isochorismatase-like_sf"/>
</dbReference>
<evidence type="ECO:0000313" key="2">
    <source>
        <dbReference type="EMBL" id="TWU41749.1"/>
    </source>
</evidence>
<comment type="caution">
    <text evidence="2">The sequence shown here is derived from an EMBL/GenBank/DDBJ whole genome shotgun (WGS) entry which is preliminary data.</text>
</comment>
<organism evidence="2 3">
    <name type="scientific">Novipirellula artificiosorum</name>
    <dbReference type="NCBI Taxonomy" id="2528016"/>
    <lineage>
        <taxon>Bacteria</taxon>
        <taxon>Pseudomonadati</taxon>
        <taxon>Planctomycetota</taxon>
        <taxon>Planctomycetia</taxon>
        <taxon>Pirellulales</taxon>
        <taxon>Pirellulaceae</taxon>
        <taxon>Novipirellula</taxon>
    </lineage>
</organism>
<accession>A0A5C6E3H8</accession>
<dbReference type="Pfam" id="PF00857">
    <property type="entry name" value="Isochorismatase"/>
    <property type="match status" value="1"/>
</dbReference>
<dbReference type="SUPFAM" id="SSF52499">
    <property type="entry name" value="Isochorismatase-like hydrolases"/>
    <property type="match status" value="1"/>
</dbReference>
<dbReference type="Gene3D" id="3.40.50.850">
    <property type="entry name" value="Isochorismatase-like"/>
    <property type="match status" value="1"/>
</dbReference>